<keyword evidence="3" id="KW-0804">Transcription</keyword>
<dbReference type="GO" id="GO:0003700">
    <property type="term" value="F:DNA-binding transcription factor activity"/>
    <property type="evidence" value="ECO:0007669"/>
    <property type="project" value="InterPro"/>
</dbReference>
<dbReference type="InterPro" id="IPR036388">
    <property type="entry name" value="WH-like_DNA-bd_sf"/>
</dbReference>
<evidence type="ECO:0000313" key="5">
    <source>
        <dbReference type="EMBL" id="SSW67989.1"/>
    </source>
</evidence>
<proteinExistence type="predicted"/>
<name>A0A446CJE1_9BURK</name>
<evidence type="ECO:0000313" key="7">
    <source>
        <dbReference type="Proteomes" id="UP000289465"/>
    </source>
</evidence>
<reference evidence="5 7" key="1">
    <citation type="submission" date="2018-07" db="EMBL/GenBank/DDBJ databases">
        <authorList>
            <person name="Peeters C."/>
        </authorList>
    </citation>
    <scope>NUCLEOTIDE SEQUENCE [LARGE SCALE GENOMIC DNA]</scope>
    <source>
        <strain evidence="5 7">LMG 30378</strain>
    </source>
</reference>
<dbReference type="PRINTS" id="PR00598">
    <property type="entry name" value="HTHMARR"/>
</dbReference>
<dbReference type="RefSeq" id="WP_129241569.1">
    <property type="nucleotide sequence ID" value="NZ_CP148753.1"/>
</dbReference>
<dbReference type="Proteomes" id="UP000289465">
    <property type="component" value="Unassembled WGS sequence"/>
</dbReference>
<dbReference type="EMBL" id="UFQC01000013">
    <property type="protein sequence ID" value="SSW67989.1"/>
    <property type="molecule type" value="Genomic_DNA"/>
</dbReference>
<dbReference type="InterPro" id="IPR023187">
    <property type="entry name" value="Tscrpt_reg_MarR-type_CS"/>
</dbReference>
<reference evidence="6 8" key="2">
    <citation type="submission" date="2024-03" db="EMBL/GenBank/DDBJ databases">
        <title>Reference genomes for the five species model microbial community.</title>
        <authorList>
            <person name="Padfield D."/>
        </authorList>
    </citation>
    <scope>NUCLEOTIDE SEQUENCE [LARGE SCALE GENOMIC DNA]</scope>
    <source>
        <strain evidence="6 8">AB1</strain>
    </source>
</reference>
<dbReference type="GO" id="GO:0003677">
    <property type="term" value="F:DNA binding"/>
    <property type="evidence" value="ECO:0007669"/>
    <property type="project" value="UniProtKB-KW"/>
</dbReference>
<dbReference type="PANTHER" id="PTHR33164:SF43">
    <property type="entry name" value="HTH-TYPE TRANSCRIPTIONAL REPRESSOR YETL"/>
    <property type="match status" value="1"/>
</dbReference>
<evidence type="ECO:0000256" key="3">
    <source>
        <dbReference type="ARBA" id="ARBA00023163"/>
    </source>
</evidence>
<evidence type="ECO:0000259" key="4">
    <source>
        <dbReference type="PROSITE" id="PS50995"/>
    </source>
</evidence>
<dbReference type="AlphaFoldDB" id="A0A446CJE1"/>
<evidence type="ECO:0000256" key="1">
    <source>
        <dbReference type="ARBA" id="ARBA00023015"/>
    </source>
</evidence>
<protein>
    <submittedName>
        <fullName evidence="6">MarR family transcriptional regulator</fullName>
    </submittedName>
    <submittedName>
        <fullName evidence="5">Transcriptional activatory protein BadR</fullName>
    </submittedName>
</protein>
<gene>
    <name evidence="5" type="primary">badR_2</name>
    <name evidence="5" type="ORF">AVE30378_02873</name>
    <name evidence="6" type="ORF">WHX56_07650</name>
</gene>
<dbReference type="OrthoDB" id="9787636at2"/>
<dbReference type="GO" id="GO:0006950">
    <property type="term" value="P:response to stress"/>
    <property type="evidence" value="ECO:0007669"/>
    <property type="project" value="TreeGrafter"/>
</dbReference>
<keyword evidence="2" id="KW-0238">DNA-binding</keyword>
<dbReference type="EMBL" id="CP148753">
    <property type="protein sequence ID" value="WXR75370.1"/>
    <property type="molecule type" value="Genomic_DNA"/>
</dbReference>
<evidence type="ECO:0000313" key="8">
    <source>
        <dbReference type="Proteomes" id="UP001456224"/>
    </source>
</evidence>
<dbReference type="PANTHER" id="PTHR33164">
    <property type="entry name" value="TRANSCRIPTIONAL REGULATOR, MARR FAMILY"/>
    <property type="match status" value="1"/>
</dbReference>
<dbReference type="InterPro" id="IPR036390">
    <property type="entry name" value="WH_DNA-bd_sf"/>
</dbReference>
<keyword evidence="8" id="KW-1185">Reference proteome</keyword>
<evidence type="ECO:0000256" key="2">
    <source>
        <dbReference type="ARBA" id="ARBA00023125"/>
    </source>
</evidence>
<dbReference type="InterPro" id="IPR039422">
    <property type="entry name" value="MarR/SlyA-like"/>
</dbReference>
<dbReference type="Proteomes" id="UP001456224">
    <property type="component" value="Chromosome"/>
</dbReference>
<feature type="domain" description="HTH marR-type" evidence="4">
    <location>
        <begin position="18"/>
        <end position="152"/>
    </location>
</feature>
<dbReference type="PROSITE" id="PS50995">
    <property type="entry name" value="HTH_MARR_2"/>
    <property type="match status" value="1"/>
</dbReference>
<evidence type="ECO:0000313" key="6">
    <source>
        <dbReference type="EMBL" id="WXR75370.1"/>
    </source>
</evidence>
<dbReference type="SMART" id="SM00347">
    <property type="entry name" value="HTH_MARR"/>
    <property type="match status" value="1"/>
</dbReference>
<dbReference type="Pfam" id="PF01047">
    <property type="entry name" value="MarR"/>
    <property type="match status" value="1"/>
</dbReference>
<sequence>MINAPDLESRAAPDDHQALRLWLRMLTCANLVESEIRSRLRNEFDTTLPRFDLMAQLQRAPKGMKMGELSRHMMVTNGNITGITDQLEKEGLVVRAKVESDRRSSLIKLTPLGRKSFARMARAHESWVKSMFGDLPEATRNALFQALGELKLQVVATRSASAKS</sequence>
<accession>A0A446CJE1</accession>
<dbReference type="Gene3D" id="1.10.10.10">
    <property type="entry name" value="Winged helix-like DNA-binding domain superfamily/Winged helix DNA-binding domain"/>
    <property type="match status" value="1"/>
</dbReference>
<organism evidence="5 7">
    <name type="scientific">Achromobacter veterisilvae</name>
    <dbReference type="NCBI Taxonomy" id="2069367"/>
    <lineage>
        <taxon>Bacteria</taxon>
        <taxon>Pseudomonadati</taxon>
        <taxon>Pseudomonadota</taxon>
        <taxon>Betaproteobacteria</taxon>
        <taxon>Burkholderiales</taxon>
        <taxon>Alcaligenaceae</taxon>
        <taxon>Achromobacter</taxon>
    </lineage>
</organism>
<dbReference type="InterPro" id="IPR000835">
    <property type="entry name" value="HTH_MarR-typ"/>
</dbReference>
<dbReference type="SUPFAM" id="SSF46785">
    <property type="entry name" value="Winged helix' DNA-binding domain"/>
    <property type="match status" value="1"/>
</dbReference>
<dbReference type="PROSITE" id="PS01117">
    <property type="entry name" value="HTH_MARR_1"/>
    <property type="match status" value="1"/>
</dbReference>
<keyword evidence="1" id="KW-0805">Transcription regulation</keyword>